<reference evidence="2 3" key="1">
    <citation type="submission" date="2022-01" db="EMBL/GenBank/DDBJ databases">
        <title>Nocardioides sp. nov., an actinomycete isolated from mining soil.</title>
        <authorList>
            <person name="Liu L."/>
        </authorList>
    </citation>
    <scope>NUCLEOTIDE SEQUENCE [LARGE SCALE GENOMIC DNA]</scope>
    <source>
        <strain evidence="2 3">KLBMP 9356</strain>
    </source>
</reference>
<keyword evidence="1" id="KW-1133">Transmembrane helix</keyword>
<dbReference type="RefSeq" id="WP_236398419.1">
    <property type="nucleotide sequence ID" value="NZ_JAKJHZ010000003.1"/>
</dbReference>
<keyword evidence="1" id="KW-0472">Membrane</keyword>
<keyword evidence="1" id="KW-0812">Transmembrane</keyword>
<gene>
    <name evidence="2" type="ORF">L2K70_02350</name>
</gene>
<organism evidence="2 3">
    <name type="scientific">Nocardioides potassii</name>
    <dbReference type="NCBI Taxonomy" id="2911371"/>
    <lineage>
        <taxon>Bacteria</taxon>
        <taxon>Bacillati</taxon>
        <taxon>Actinomycetota</taxon>
        <taxon>Actinomycetes</taxon>
        <taxon>Propionibacteriales</taxon>
        <taxon>Nocardioidaceae</taxon>
        <taxon>Nocardioides</taxon>
    </lineage>
</organism>
<accession>A0ABS9H8T5</accession>
<evidence type="ECO:0000256" key="1">
    <source>
        <dbReference type="SAM" id="Phobius"/>
    </source>
</evidence>
<feature type="transmembrane region" description="Helical" evidence="1">
    <location>
        <begin position="7"/>
        <end position="28"/>
    </location>
</feature>
<evidence type="ECO:0000313" key="3">
    <source>
        <dbReference type="Proteomes" id="UP001201161"/>
    </source>
</evidence>
<dbReference type="Proteomes" id="UP001201161">
    <property type="component" value="Unassembled WGS sequence"/>
</dbReference>
<dbReference type="EMBL" id="JAKJHZ010000003">
    <property type="protein sequence ID" value="MCF6376433.1"/>
    <property type="molecule type" value="Genomic_DNA"/>
</dbReference>
<proteinExistence type="predicted"/>
<name>A0ABS9H8T5_9ACTN</name>
<keyword evidence="3" id="KW-1185">Reference proteome</keyword>
<evidence type="ECO:0008006" key="4">
    <source>
        <dbReference type="Google" id="ProtNLM"/>
    </source>
</evidence>
<sequence length="202" mass="21833">MSRISKVAVRVLVAFVVLFAAIVGFTLLKNAGLLSPLGIKSETSDSQVVQSIKRTEEVSLLALGIQGITSEERCSTAFGKCVPGTSDTVYLQYTFTGKLGIDGGAVEVTESGAGNYMISVPAFEFIGYSEPKFEVAVTDDGVLSFVTEDIDQAEMITKILGEEAQQKHLDDNQEVLQQQTKVFYDNIILSVAPDAKITYEFA</sequence>
<evidence type="ECO:0000313" key="2">
    <source>
        <dbReference type="EMBL" id="MCF6376433.1"/>
    </source>
</evidence>
<protein>
    <recommendedName>
        <fullName evidence="4">DUF4230 domain-containing protein</fullName>
    </recommendedName>
</protein>
<comment type="caution">
    <text evidence="2">The sequence shown here is derived from an EMBL/GenBank/DDBJ whole genome shotgun (WGS) entry which is preliminary data.</text>
</comment>